<feature type="compositionally biased region" description="Low complexity" evidence="1">
    <location>
        <begin position="32"/>
        <end position="41"/>
    </location>
</feature>
<dbReference type="RefSeq" id="WP_072951765.1">
    <property type="nucleotide sequence ID" value="NZ_FRCT01000012.1"/>
</dbReference>
<gene>
    <name evidence="3" type="ORF">SAMN04487860_11245</name>
</gene>
<accession>A0A1M7L9Z5</accession>
<proteinExistence type="predicted"/>
<dbReference type="PROSITE" id="PS51257">
    <property type="entry name" value="PROKAR_LIPOPROTEIN"/>
    <property type="match status" value="1"/>
</dbReference>
<evidence type="ECO:0000313" key="4">
    <source>
        <dbReference type="Proteomes" id="UP000184394"/>
    </source>
</evidence>
<evidence type="ECO:0000256" key="1">
    <source>
        <dbReference type="SAM" id="MobiDB-lite"/>
    </source>
</evidence>
<evidence type="ECO:0000313" key="3">
    <source>
        <dbReference type="EMBL" id="SHM74377.1"/>
    </source>
</evidence>
<dbReference type="Proteomes" id="UP000184394">
    <property type="component" value="Unassembled WGS sequence"/>
</dbReference>
<reference evidence="3 4" key="1">
    <citation type="submission" date="2016-11" db="EMBL/GenBank/DDBJ databases">
        <authorList>
            <person name="Jaros S."/>
            <person name="Januszkiewicz K."/>
            <person name="Wedrychowicz H."/>
        </authorList>
    </citation>
    <scope>NUCLEOTIDE SEQUENCE [LARGE SCALE GENOMIC DNA]</scope>
    <source>
        <strain evidence="3 4">Y1</strain>
    </source>
</reference>
<evidence type="ECO:0000256" key="2">
    <source>
        <dbReference type="SAM" id="SignalP"/>
    </source>
</evidence>
<protein>
    <submittedName>
        <fullName evidence="3">Uncharacterized protein</fullName>
    </submittedName>
</protein>
<feature type="region of interest" description="Disordered" evidence="1">
    <location>
        <begin position="21"/>
        <end position="100"/>
    </location>
</feature>
<feature type="signal peptide" evidence="2">
    <location>
        <begin position="1"/>
        <end position="19"/>
    </location>
</feature>
<feature type="compositionally biased region" description="Basic and acidic residues" evidence="1">
    <location>
        <begin position="42"/>
        <end position="95"/>
    </location>
</feature>
<dbReference type="OrthoDB" id="9915432at2"/>
<sequence length="244" mass="27186">MKKLTSVLLVCTMLLCAAASCGSKKEEKKAETTASAEATTDAETKSADDEEKSDEKKKDEKKDGKSDNETTADDKNDGASSEDKDERSGEPASDKEMEEINDLVKDFAYTTVENDAEGMLKTMFPEDIVKALMDSGDGEDDFTMLEEGQEAKILEYSATDSEKLEDELLDTVKTYYDYYAEEEGVKDADYKIEKGYSFTVDIKSEIDGERDDMHQEACAIYVKGEGWKLLPVSADQLREEFDGE</sequence>
<dbReference type="EMBL" id="FRCT01000012">
    <property type="protein sequence ID" value="SHM74377.1"/>
    <property type="molecule type" value="Genomic_DNA"/>
</dbReference>
<feature type="chain" id="PRO_5038567433" evidence="2">
    <location>
        <begin position="20"/>
        <end position="244"/>
    </location>
</feature>
<dbReference type="AlphaFoldDB" id="A0A1M7L9Z5"/>
<organism evidence="3 4">
    <name type="scientific">Ruminococcus flavefaciens</name>
    <dbReference type="NCBI Taxonomy" id="1265"/>
    <lineage>
        <taxon>Bacteria</taxon>
        <taxon>Bacillati</taxon>
        <taxon>Bacillota</taxon>
        <taxon>Clostridia</taxon>
        <taxon>Eubacteriales</taxon>
        <taxon>Oscillospiraceae</taxon>
        <taxon>Ruminococcus</taxon>
    </lineage>
</organism>
<name>A0A1M7L9Z5_RUMFL</name>
<keyword evidence="2" id="KW-0732">Signal</keyword>